<dbReference type="AlphaFoldDB" id="A0A931GI02"/>
<keyword evidence="2" id="KW-1185">Reference proteome</keyword>
<dbReference type="EMBL" id="JADOUA010000001">
    <property type="protein sequence ID" value="MBG6088008.1"/>
    <property type="molecule type" value="Genomic_DNA"/>
</dbReference>
<protein>
    <submittedName>
        <fullName evidence="1">Uncharacterized protein</fullName>
    </submittedName>
</protein>
<organism evidence="1 2">
    <name type="scientific">Actinomadura viridis</name>
    <dbReference type="NCBI Taxonomy" id="58110"/>
    <lineage>
        <taxon>Bacteria</taxon>
        <taxon>Bacillati</taxon>
        <taxon>Actinomycetota</taxon>
        <taxon>Actinomycetes</taxon>
        <taxon>Streptosporangiales</taxon>
        <taxon>Thermomonosporaceae</taxon>
        <taxon>Actinomadura</taxon>
    </lineage>
</organism>
<comment type="caution">
    <text evidence="1">The sequence shown here is derived from an EMBL/GenBank/DDBJ whole genome shotgun (WGS) entry which is preliminary data.</text>
</comment>
<dbReference type="Proteomes" id="UP000614047">
    <property type="component" value="Unassembled WGS sequence"/>
</dbReference>
<accession>A0A931GI02</accession>
<dbReference type="RefSeq" id="WP_231403733.1">
    <property type="nucleotide sequence ID" value="NZ_BAABES010000008.1"/>
</dbReference>
<evidence type="ECO:0000313" key="2">
    <source>
        <dbReference type="Proteomes" id="UP000614047"/>
    </source>
</evidence>
<evidence type="ECO:0000313" key="1">
    <source>
        <dbReference type="EMBL" id="MBG6088008.1"/>
    </source>
</evidence>
<sequence>MTRRVGGLAERHRRVAYARAVERAWRLARAGHEQGAGRGMLLVCQLMPSP</sequence>
<reference evidence="1" key="1">
    <citation type="submission" date="2020-11" db="EMBL/GenBank/DDBJ databases">
        <title>Sequencing the genomes of 1000 actinobacteria strains.</title>
        <authorList>
            <person name="Klenk H.-P."/>
        </authorList>
    </citation>
    <scope>NUCLEOTIDE SEQUENCE</scope>
    <source>
        <strain evidence="1">DSM 43175</strain>
    </source>
</reference>
<gene>
    <name evidence="1" type="ORF">IW256_002121</name>
</gene>
<proteinExistence type="predicted"/>
<name>A0A931GI02_9ACTN</name>